<dbReference type="SMART" id="SM00470">
    <property type="entry name" value="ParB"/>
    <property type="match status" value="1"/>
</dbReference>
<protein>
    <submittedName>
        <fullName evidence="2">ParB N-terminal domain-containing protein</fullName>
    </submittedName>
</protein>
<organism evidence="2 3">
    <name type="scientific">Paraherbaspirillum soli</name>
    <dbReference type="NCBI Taxonomy" id="631222"/>
    <lineage>
        <taxon>Bacteria</taxon>
        <taxon>Pseudomonadati</taxon>
        <taxon>Pseudomonadota</taxon>
        <taxon>Betaproteobacteria</taxon>
        <taxon>Burkholderiales</taxon>
        <taxon>Oxalobacteraceae</taxon>
        <taxon>Paraherbaspirillum</taxon>
    </lineage>
</organism>
<proteinExistence type="predicted"/>
<name>A0ABW0M9S2_9BURK</name>
<dbReference type="Gene3D" id="3.90.1530.10">
    <property type="entry name" value="Conserved hypothetical protein from pyrococcus furiosus pfu- 392566-001, ParB domain"/>
    <property type="match status" value="1"/>
</dbReference>
<dbReference type="SUPFAM" id="SSF110849">
    <property type="entry name" value="ParB/Sulfiredoxin"/>
    <property type="match status" value="1"/>
</dbReference>
<evidence type="ECO:0000259" key="1">
    <source>
        <dbReference type="SMART" id="SM00470"/>
    </source>
</evidence>
<gene>
    <name evidence="2" type="ORF">ACFPM8_11335</name>
</gene>
<dbReference type="RefSeq" id="WP_378997651.1">
    <property type="nucleotide sequence ID" value="NZ_JBHSMT010000014.1"/>
</dbReference>
<evidence type="ECO:0000313" key="2">
    <source>
        <dbReference type="EMBL" id="MFC5474549.1"/>
    </source>
</evidence>
<dbReference type="InterPro" id="IPR036086">
    <property type="entry name" value="ParB/Sulfiredoxin_sf"/>
</dbReference>
<dbReference type="InterPro" id="IPR003115">
    <property type="entry name" value="ParB_N"/>
</dbReference>
<comment type="caution">
    <text evidence="2">The sequence shown here is derived from an EMBL/GenBank/DDBJ whole genome shotgun (WGS) entry which is preliminary data.</text>
</comment>
<feature type="domain" description="ParB-like N-terminal" evidence="1">
    <location>
        <begin position="16"/>
        <end position="99"/>
    </location>
</feature>
<dbReference type="EMBL" id="JBHSMT010000014">
    <property type="protein sequence ID" value="MFC5474549.1"/>
    <property type="molecule type" value="Genomic_DNA"/>
</dbReference>
<reference evidence="3" key="1">
    <citation type="journal article" date="2019" name="Int. J. Syst. Evol. Microbiol.">
        <title>The Global Catalogue of Microorganisms (GCM) 10K type strain sequencing project: providing services to taxonomists for standard genome sequencing and annotation.</title>
        <authorList>
            <consortium name="The Broad Institute Genomics Platform"/>
            <consortium name="The Broad Institute Genome Sequencing Center for Infectious Disease"/>
            <person name="Wu L."/>
            <person name="Ma J."/>
        </authorList>
    </citation>
    <scope>NUCLEOTIDE SEQUENCE [LARGE SCALE GENOMIC DNA]</scope>
    <source>
        <strain evidence="3">JCM 17066</strain>
    </source>
</reference>
<evidence type="ECO:0000313" key="3">
    <source>
        <dbReference type="Proteomes" id="UP001596045"/>
    </source>
</evidence>
<dbReference type="CDD" id="cd16400">
    <property type="entry name" value="ParB_Srx_like_nuclease"/>
    <property type="match status" value="1"/>
</dbReference>
<accession>A0ABW0M9S2</accession>
<dbReference type="Proteomes" id="UP001596045">
    <property type="component" value="Unassembled WGS sequence"/>
</dbReference>
<sequence length="146" mass="16844">MTKLKPSPMLNLQPLHLVRLDLIRPNEQHHPEHALMLADTILREQRWRVPVTLERHSLAVMDGHHRLEAARRLKLKLVPCLLLDYSQVEVSAWRQDSQDYLVTPQEIVRRSASGELYPPKTTRHRFPSPLPDCDISLSLLGLEGSL</sequence>
<keyword evidence="3" id="KW-1185">Reference proteome</keyword>